<sequence length="327" mass="35700">MMIAGRKWVRYNGVKEGKRGNDMNTPMLSDRAFRAHKARGVLYTVISALLFGVTPVLASQTFDMGSNANTLTFYRNLLVVPVLLIVMLVKKIPFGLTKKELGLMLLVGVAFRASTTFMLYQSYAYISVGTATTLHFMYPMVTAVLCFVVFREKLKREKIAALVIALVGVMLFADKAGADAVPGLVLALASAVTYACYLTGMDKTDLRNMNGTKVACYMGLFNALAVLIVDQIPHQIVFVLPPRAMLYTFIIAMCTSFVAFWLLQRGIQVLGAPTAAIFCLFEPIGSVVSGALFLGERMNLRSTLGCVCVLGAVLVTVLSDRKEKSTI</sequence>
<feature type="transmembrane region" description="Helical" evidence="2">
    <location>
        <begin position="214"/>
        <end position="232"/>
    </location>
</feature>
<dbReference type="Proteomes" id="UP000195897">
    <property type="component" value="Unassembled WGS sequence"/>
</dbReference>
<dbReference type="GO" id="GO:0016020">
    <property type="term" value="C:membrane"/>
    <property type="evidence" value="ECO:0007669"/>
    <property type="project" value="InterPro"/>
</dbReference>
<gene>
    <name evidence="4" type="ORF">B5F17_00890</name>
</gene>
<feature type="transmembrane region" description="Helical" evidence="2">
    <location>
        <begin position="126"/>
        <end position="150"/>
    </location>
</feature>
<feature type="domain" description="EamA" evidence="3">
    <location>
        <begin position="182"/>
        <end position="317"/>
    </location>
</feature>
<comment type="caution">
    <text evidence="4">The sequence shown here is derived from an EMBL/GenBank/DDBJ whole genome shotgun (WGS) entry which is preliminary data.</text>
</comment>
<dbReference type="SUPFAM" id="SSF103481">
    <property type="entry name" value="Multidrug resistance efflux transporter EmrE"/>
    <property type="match status" value="2"/>
</dbReference>
<dbReference type="InterPro" id="IPR037185">
    <property type="entry name" value="EmrE-like"/>
</dbReference>
<evidence type="ECO:0000259" key="3">
    <source>
        <dbReference type="Pfam" id="PF00892"/>
    </source>
</evidence>
<feature type="transmembrane region" description="Helical" evidence="2">
    <location>
        <begin position="41"/>
        <end position="59"/>
    </location>
</feature>
<accession>A0A1Y4LCP9</accession>
<feature type="transmembrane region" description="Helical" evidence="2">
    <location>
        <begin position="159"/>
        <end position="178"/>
    </location>
</feature>
<dbReference type="Pfam" id="PF00892">
    <property type="entry name" value="EamA"/>
    <property type="match status" value="2"/>
</dbReference>
<organism evidence="4 5">
    <name type="scientific">Butyricicoccus pullicaecorum</name>
    <dbReference type="NCBI Taxonomy" id="501571"/>
    <lineage>
        <taxon>Bacteria</taxon>
        <taxon>Bacillati</taxon>
        <taxon>Bacillota</taxon>
        <taxon>Clostridia</taxon>
        <taxon>Eubacteriales</taxon>
        <taxon>Butyricicoccaceae</taxon>
        <taxon>Butyricicoccus</taxon>
    </lineage>
</organism>
<comment type="similarity">
    <text evidence="1">Belongs to the EamA transporter family.</text>
</comment>
<feature type="transmembrane region" description="Helical" evidence="2">
    <location>
        <begin position="71"/>
        <end position="89"/>
    </location>
</feature>
<keyword evidence="2" id="KW-0472">Membrane</keyword>
<evidence type="ECO:0000313" key="4">
    <source>
        <dbReference type="EMBL" id="OUP54488.1"/>
    </source>
</evidence>
<feature type="domain" description="EamA" evidence="3">
    <location>
        <begin position="39"/>
        <end position="172"/>
    </location>
</feature>
<keyword evidence="2" id="KW-1133">Transmembrane helix</keyword>
<dbReference type="PANTHER" id="PTHR22911:SF137">
    <property type="entry name" value="SOLUTE CARRIER FAMILY 35 MEMBER G2-RELATED"/>
    <property type="match status" value="1"/>
</dbReference>
<evidence type="ECO:0000256" key="2">
    <source>
        <dbReference type="SAM" id="Phobius"/>
    </source>
</evidence>
<dbReference type="PANTHER" id="PTHR22911">
    <property type="entry name" value="ACYL-MALONYL CONDENSING ENZYME-RELATED"/>
    <property type="match status" value="1"/>
</dbReference>
<proteinExistence type="inferred from homology"/>
<keyword evidence="2" id="KW-0812">Transmembrane</keyword>
<dbReference type="InterPro" id="IPR000620">
    <property type="entry name" value="EamA_dom"/>
</dbReference>
<feature type="transmembrane region" description="Helical" evidence="2">
    <location>
        <begin position="300"/>
        <end position="318"/>
    </location>
</feature>
<evidence type="ECO:0000256" key="1">
    <source>
        <dbReference type="ARBA" id="ARBA00007362"/>
    </source>
</evidence>
<protein>
    <recommendedName>
        <fullName evidence="3">EamA domain-containing protein</fullName>
    </recommendedName>
</protein>
<evidence type="ECO:0000313" key="5">
    <source>
        <dbReference type="Proteomes" id="UP000195897"/>
    </source>
</evidence>
<feature type="transmembrane region" description="Helical" evidence="2">
    <location>
        <begin position="275"/>
        <end position="294"/>
    </location>
</feature>
<reference evidence="5" key="1">
    <citation type="submission" date="2017-04" db="EMBL/GenBank/DDBJ databases">
        <title>Function of individual gut microbiota members based on whole genome sequencing of pure cultures obtained from chicken caecum.</title>
        <authorList>
            <person name="Medvecky M."/>
            <person name="Cejkova D."/>
            <person name="Polansky O."/>
            <person name="Karasova D."/>
            <person name="Kubasova T."/>
            <person name="Cizek A."/>
            <person name="Rychlik I."/>
        </authorList>
    </citation>
    <scope>NUCLEOTIDE SEQUENCE [LARGE SCALE GENOMIC DNA]</scope>
    <source>
        <strain evidence="5">An180</strain>
    </source>
</reference>
<name>A0A1Y4LCP9_9FIRM</name>
<feature type="transmembrane region" description="Helical" evidence="2">
    <location>
        <begin position="244"/>
        <end position="263"/>
    </location>
</feature>
<feature type="transmembrane region" description="Helical" evidence="2">
    <location>
        <begin position="184"/>
        <end position="202"/>
    </location>
</feature>
<feature type="transmembrane region" description="Helical" evidence="2">
    <location>
        <begin position="101"/>
        <end position="120"/>
    </location>
</feature>
<dbReference type="AlphaFoldDB" id="A0A1Y4LCP9"/>
<dbReference type="EMBL" id="NFKK01000001">
    <property type="protein sequence ID" value="OUP54488.1"/>
    <property type="molecule type" value="Genomic_DNA"/>
</dbReference>